<evidence type="ECO:0000313" key="2">
    <source>
        <dbReference type="EMBL" id="CAE7471996.1"/>
    </source>
</evidence>
<name>A0A812SCN3_SYMPI</name>
<dbReference type="AlphaFoldDB" id="A0A812SCN3"/>
<feature type="non-terminal residue" evidence="2">
    <location>
        <position position="1"/>
    </location>
</feature>
<accession>A0A812SCN3</accession>
<dbReference type="Proteomes" id="UP000649617">
    <property type="component" value="Unassembled WGS sequence"/>
</dbReference>
<dbReference type="Pfam" id="PF05295">
    <property type="entry name" value="Luciferase_N"/>
    <property type="match status" value="1"/>
</dbReference>
<keyword evidence="3" id="KW-1185">Reference proteome</keyword>
<proteinExistence type="predicted"/>
<protein>
    <submittedName>
        <fullName evidence="2">Dnmt3b protein</fullName>
    </submittedName>
</protein>
<reference evidence="2" key="1">
    <citation type="submission" date="2021-02" db="EMBL/GenBank/DDBJ databases">
        <authorList>
            <person name="Dougan E. K."/>
            <person name="Rhodes N."/>
            <person name="Thang M."/>
            <person name="Chan C."/>
        </authorList>
    </citation>
    <scope>NUCLEOTIDE SEQUENCE</scope>
</reference>
<gene>
    <name evidence="2" type="primary">Dnmt3b</name>
    <name evidence="2" type="ORF">SPIL2461_LOCUS11980</name>
</gene>
<comment type="caution">
    <text evidence="2">The sequence shown here is derived from an EMBL/GenBank/DDBJ whole genome shotgun (WGS) entry which is preliminary data.</text>
</comment>
<organism evidence="2 3">
    <name type="scientific">Symbiodinium pilosum</name>
    <name type="common">Dinoflagellate</name>
    <dbReference type="NCBI Taxonomy" id="2952"/>
    <lineage>
        <taxon>Eukaryota</taxon>
        <taxon>Sar</taxon>
        <taxon>Alveolata</taxon>
        <taxon>Dinophyceae</taxon>
        <taxon>Suessiales</taxon>
        <taxon>Symbiodiniaceae</taxon>
        <taxon>Symbiodinium</taxon>
    </lineage>
</organism>
<dbReference type="EMBL" id="CAJNIZ010023844">
    <property type="protein sequence ID" value="CAE7471996.1"/>
    <property type="molecule type" value="Genomic_DNA"/>
</dbReference>
<dbReference type="OrthoDB" id="444808at2759"/>
<dbReference type="InterPro" id="IPR007959">
    <property type="entry name" value="Dino_Luciferase_N"/>
</dbReference>
<evidence type="ECO:0000313" key="3">
    <source>
        <dbReference type="Proteomes" id="UP000649617"/>
    </source>
</evidence>
<feature type="domain" description="Dinoflagellate luciferase N-terminal" evidence="1">
    <location>
        <begin position="10"/>
        <end position="78"/>
    </location>
</feature>
<sequence length="359" mass="40779">MAKAKVEALRRMLQEARLPEEFANHCITTLKMESIEDYVNIVTVKDYETELKVVLTDQCAATKDSALMLARARSAWRAGRTIVLRNEHKRQQGEPVEDMDCALEQSTQESLMAQFEATYQISLDIHWMPADTLLGRVFRECQRLMPTVIPATKIRSLYWAAKPRNEKAVVLSDQVKLQLDKDEQMPVKSVLEYYRCLRILGHAYAIVGQHKSTDVVFAPLSINLKYPDTVLRIASSSSLGPSDLLNFVRQKDESTRARLVELVRQGYPQGEALNKAWAEFELHWITAPSKRPAEEANATSPEKRPRTGREVNGMELCKKWNDNRGCDGTCGKLDACDVMLSDGRICASKKHNRMTCPHR</sequence>
<evidence type="ECO:0000259" key="1">
    <source>
        <dbReference type="Pfam" id="PF05295"/>
    </source>
</evidence>